<feature type="region of interest" description="Disordered" evidence="1">
    <location>
        <begin position="1"/>
        <end position="26"/>
    </location>
</feature>
<feature type="compositionally biased region" description="Pro residues" evidence="1">
    <location>
        <begin position="1"/>
        <end position="15"/>
    </location>
</feature>
<feature type="transmembrane region" description="Helical" evidence="2">
    <location>
        <begin position="35"/>
        <end position="62"/>
    </location>
</feature>
<evidence type="ECO:0000256" key="1">
    <source>
        <dbReference type="SAM" id="MobiDB-lite"/>
    </source>
</evidence>
<name>A0A561UCF5_9ACTN</name>
<dbReference type="EMBL" id="VIWT01000001">
    <property type="protein sequence ID" value="TWF97030.1"/>
    <property type="molecule type" value="Genomic_DNA"/>
</dbReference>
<keyword evidence="2" id="KW-0812">Transmembrane</keyword>
<evidence type="ECO:0000313" key="3">
    <source>
        <dbReference type="EMBL" id="TWF97030.1"/>
    </source>
</evidence>
<reference evidence="3 4" key="1">
    <citation type="submission" date="2019-06" db="EMBL/GenBank/DDBJ databases">
        <title>Sequencing the genomes of 1000 actinobacteria strains.</title>
        <authorList>
            <person name="Klenk H.-P."/>
        </authorList>
    </citation>
    <scope>NUCLEOTIDE SEQUENCE [LARGE SCALE GENOMIC DNA]</scope>
    <source>
        <strain evidence="3 4">DSM 44826</strain>
    </source>
</reference>
<proteinExistence type="predicted"/>
<feature type="transmembrane region" description="Helical" evidence="2">
    <location>
        <begin position="115"/>
        <end position="134"/>
    </location>
</feature>
<keyword evidence="2" id="KW-0472">Membrane</keyword>
<evidence type="ECO:0000256" key="2">
    <source>
        <dbReference type="SAM" id="Phobius"/>
    </source>
</evidence>
<organism evidence="3 4">
    <name type="scientific">Kitasatospora viridis</name>
    <dbReference type="NCBI Taxonomy" id="281105"/>
    <lineage>
        <taxon>Bacteria</taxon>
        <taxon>Bacillati</taxon>
        <taxon>Actinomycetota</taxon>
        <taxon>Actinomycetes</taxon>
        <taxon>Kitasatosporales</taxon>
        <taxon>Streptomycetaceae</taxon>
        <taxon>Kitasatospora</taxon>
    </lineage>
</organism>
<feature type="transmembrane region" description="Helical" evidence="2">
    <location>
        <begin position="82"/>
        <end position="103"/>
    </location>
</feature>
<sequence length="196" mass="21405">MTVPTAPAPATPGPRGPRSKPSGVQLPPPVRKTMVVLHVISSVSWLALMLCVLAMSTTALLTDDADTVRALYRAMPVLGDTLILPLSLLSVLTGLALSLGTPWRIFKYRWITVKFWLSLAAAAASIFQLTARLHEAAHLAVTHPTGPVSAMHLGFVRYNLVIVPTIALTVYVINVWLSVFKPWGLRPRWVAKNRRS</sequence>
<feature type="transmembrane region" description="Helical" evidence="2">
    <location>
        <begin position="154"/>
        <end position="179"/>
    </location>
</feature>
<evidence type="ECO:0008006" key="5">
    <source>
        <dbReference type="Google" id="ProtNLM"/>
    </source>
</evidence>
<comment type="caution">
    <text evidence="3">The sequence shown here is derived from an EMBL/GenBank/DDBJ whole genome shotgun (WGS) entry which is preliminary data.</text>
</comment>
<protein>
    <recommendedName>
        <fullName evidence="5">DUF2269 domain-containing protein</fullName>
    </recommendedName>
</protein>
<dbReference type="Proteomes" id="UP000317940">
    <property type="component" value="Unassembled WGS sequence"/>
</dbReference>
<dbReference type="AlphaFoldDB" id="A0A561UCF5"/>
<accession>A0A561UCF5</accession>
<keyword evidence="4" id="KW-1185">Reference proteome</keyword>
<keyword evidence="2" id="KW-1133">Transmembrane helix</keyword>
<dbReference type="RefSeq" id="WP_145903307.1">
    <property type="nucleotide sequence ID" value="NZ_BAAAMZ010000043.1"/>
</dbReference>
<dbReference type="OrthoDB" id="8082651at2"/>
<gene>
    <name evidence="3" type="ORF">FHX73_11805</name>
</gene>
<evidence type="ECO:0000313" key="4">
    <source>
        <dbReference type="Proteomes" id="UP000317940"/>
    </source>
</evidence>